<dbReference type="SUPFAM" id="SSF69304">
    <property type="entry name" value="Tricorn protease N-terminal domain"/>
    <property type="match status" value="1"/>
</dbReference>
<dbReference type="KEGG" id="hhc:M911_16160"/>
<evidence type="ECO:0000313" key="1">
    <source>
        <dbReference type="EMBL" id="AHK80819.1"/>
    </source>
</evidence>
<sequence>MLDYGLDNRLEMTPGIHSIEGLNTPYDDFNVAAPPPPLHYVMPLAFASNAHQHGAEFDIVEGHLEILQSPYHQRRDQGPGPPMIQARRQGRFPSIPELPGNQRGPTALLTERTAAVSYVPPRKHTDPHAIALTQRSAPAVWMEETNAQDVVWVFDSDHEGNRNLYFVDEKGEARPFFGNTAKSDEAYLTYDYRRHQLYFSSNRSGRYRIYRFDNPDGNTDFRAWLGDKTLAGLIEPVDEWAEHGDTLAPHVAGDLLVFASDRHGQFDLFVTRFRGGRWQSPRNLQQFLPEGVSLNTKADEFRPLLLKRWFFDQGELYYPWRLLLFSSNRPGGSGGYDLYLTALPETL</sequence>
<name>W8KLZ6_9GAMM</name>
<reference evidence="1 2" key="1">
    <citation type="journal article" date="2014" name="J Genomics">
        <title>Draft Genome Sequence of the Extremely Halophilic Phototrophic Purple Sulfur Bacterium Halorhodospira halochloris.</title>
        <authorList>
            <person name="Singh K.S."/>
            <person name="Kirksey J."/>
            <person name="Hoff W.D."/>
            <person name="Deole R."/>
        </authorList>
    </citation>
    <scope>NUCLEOTIDE SEQUENCE [LARGE SCALE GENOMIC DNA]</scope>
    <source>
        <strain evidence="1 2">A</strain>
    </source>
</reference>
<dbReference type="EMBL" id="CP007268">
    <property type="protein sequence ID" value="AHK80819.1"/>
    <property type="molecule type" value="Genomic_DNA"/>
</dbReference>
<dbReference type="Proteomes" id="UP000019442">
    <property type="component" value="Chromosome"/>
</dbReference>
<reference evidence="2" key="2">
    <citation type="submission" date="2014-02" db="EMBL/GenBank/DDBJ databases">
        <title>Draft Genome Sequence of extremely halophilic bacteria Halorhodospira halochloris.</title>
        <authorList>
            <person name="Singh K.S."/>
        </authorList>
    </citation>
    <scope>NUCLEOTIDE SEQUENCE [LARGE SCALE GENOMIC DNA]</scope>
    <source>
        <strain evidence="2">A</strain>
    </source>
</reference>
<dbReference type="PATRIC" id="fig|1354791.3.peg.568"/>
<organism evidence="1 2">
    <name type="scientific">Ectothiorhodospira haloalkaliphila</name>
    <dbReference type="NCBI Taxonomy" id="421628"/>
    <lineage>
        <taxon>Bacteria</taxon>
        <taxon>Pseudomonadati</taxon>
        <taxon>Pseudomonadota</taxon>
        <taxon>Gammaproteobacteria</taxon>
        <taxon>Chromatiales</taxon>
        <taxon>Ectothiorhodospiraceae</taxon>
        <taxon>Ectothiorhodospira</taxon>
    </lineage>
</organism>
<accession>W8KLZ6</accession>
<dbReference type="InterPro" id="IPR011659">
    <property type="entry name" value="WD40"/>
</dbReference>
<gene>
    <name evidence="1" type="ORF">M911_16160</name>
</gene>
<proteinExistence type="predicted"/>
<dbReference type="Pfam" id="PF07676">
    <property type="entry name" value="PD40"/>
    <property type="match status" value="2"/>
</dbReference>
<evidence type="ECO:0000313" key="2">
    <source>
        <dbReference type="Proteomes" id="UP000019442"/>
    </source>
</evidence>
<dbReference type="HOGENOM" id="CLU_798688_0_0_6"/>
<keyword evidence="2" id="KW-1185">Reference proteome</keyword>
<protein>
    <submittedName>
        <fullName evidence="1">Uncharacterized protein</fullName>
    </submittedName>
</protein>
<dbReference type="AlphaFoldDB" id="W8KLZ6"/>